<proteinExistence type="predicted"/>
<keyword evidence="1" id="KW-0472">Membrane</keyword>
<keyword evidence="1" id="KW-0812">Transmembrane</keyword>
<name>A0A2Z2KT87_9BACL</name>
<sequence>MRRTKFDKFFDIGDLVLILLVTVISVSCFVLSVVKPNTTTPWFWGVMSVIMIIISVKNINKYKRM</sequence>
<evidence type="ECO:0000313" key="3">
    <source>
        <dbReference type="Proteomes" id="UP000249890"/>
    </source>
</evidence>
<dbReference type="AlphaFoldDB" id="A0A2Z2KT87"/>
<protein>
    <submittedName>
        <fullName evidence="2">Uncharacterized protein</fullName>
    </submittedName>
</protein>
<dbReference type="EMBL" id="CP021780">
    <property type="protein sequence ID" value="ASA22568.1"/>
    <property type="molecule type" value="Genomic_DNA"/>
</dbReference>
<reference evidence="2 3" key="1">
    <citation type="submission" date="2017-06" db="EMBL/GenBank/DDBJ databases">
        <title>Complete genome sequence of Paenibacillus donghaensis KCTC 13049T isolated from East Sea sediment, South Korea.</title>
        <authorList>
            <person name="Jung B.K."/>
            <person name="Hong S.-J."/>
            <person name="Shin J.-H."/>
        </authorList>
    </citation>
    <scope>NUCLEOTIDE SEQUENCE [LARGE SCALE GENOMIC DNA]</scope>
    <source>
        <strain evidence="2 3">KCTC 13049</strain>
    </source>
</reference>
<evidence type="ECO:0000313" key="2">
    <source>
        <dbReference type="EMBL" id="ASA22568.1"/>
    </source>
</evidence>
<gene>
    <name evidence="2" type="ORF">B9T62_18335</name>
</gene>
<feature type="transmembrane region" description="Helical" evidence="1">
    <location>
        <begin position="40"/>
        <end position="59"/>
    </location>
</feature>
<accession>A0A2Z2KT87</accession>
<dbReference type="KEGG" id="pdh:B9T62_18335"/>
<dbReference type="PROSITE" id="PS51257">
    <property type="entry name" value="PROKAR_LIPOPROTEIN"/>
    <property type="match status" value="1"/>
</dbReference>
<evidence type="ECO:0000256" key="1">
    <source>
        <dbReference type="SAM" id="Phobius"/>
    </source>
</evidence>
<dbReference type="Proteomes" id="UP000249890">
    <property type="component" value="Chromosome"/>
</dbReference>
<keyword evidence="3" id="KW-1185">Reference proteome</keyword>
<keyword evidence="1" id="KW-1133">Transmembrane helix</keyword>
<organism evidence="2 3">
    <name type="scientific">Paenibacillus donghaensis</name>
    <dbReference type="NCBI Taxonomy" id="414771"/>
    <lineage>
        <taxon>Bacteria</taxon>
        <taxon>Bacillati</taxon>
        <taxon>Bacillota</taxon>
        <taxon>Bacilli</taxon>
        <taxon>Bacillales</taxon>
        <taxon>Paenibacillaceae</taxon>
        <taxon>Paenibacillus</taxon>
    </lineage>
</organism>
<feature type="transmembrane region" description="Helical" evidence="1">
    <location>
        <begin position="12"/>
        <end position="34"/>
    </location>
</feature>